<dbReference type="InterPro" id="IPR036236">
    <property type="entry name" value="Znf_C2H2_sf"/>
</dbReference>
<dbReference type="PROSITE" id="PS00028">
    <property type="entry name" value="ZINC_FINGER_C2H2_1"/>
    <property type="match status" value="1"/>
</dbReference>
<feature type="domain" description="C2H2-type" evidence="7">
    <location>
        <begin position="15"/>
        <end position="44"/>
    </location>
</feature>
<feature type="compositionally biased region" description="Low complexity" evidence="6">
    <location>
        <begin position="103"/>
        <end position="131"/>
    </location>
</feature>
<dbReference type="Gene3D" id="3.30.160.60">
    <property type="entry name" value="Classic Zinc Finger"/>
    <property type="match status" value="2"/>
</dbReference>
<feature type="compositionally biased region" description="Basic residues" evidence="6">
    <location>
        <begin position="61"/>
        <end position="80"/>
    </location>
</feature>
<proteinExistence type="predicted"/>
<keyword evidence="9" id="KW-1185">Reference proteome</keyword>
<reference evidence="8 9" key="1">
    <citation type="submission" date="2024-01" db="EMBL/GenBank/DDBJ databases">
        <title>A draft genome for the cacao thread blight pathogen Marasmiellus scandens.</title>
        <authorList>
            <person name="Baruah I.K."/>
            <person name="Leung J."/>
            <person name="Bukari Y."/>
            <person name="Amoako-Attah I."/>
            <person name="Meinhardt L.W."/>
            <person name="Bailey B.A."/>
            <person name="Cohen S.P."/>
        </authorList>
    </citation>
    <scope>NUCLEOTIDE SEQUENCE [LARGE SCALE GENOMIC DNA]</scope>
    <source>
        <strain evidence="8 9">GH-19</strain>
    </source>
</reference>
<keyword evidence="1" id="KW-0479">Metal-binding</keyword>
<gene>
    <name evidence="8" type="ORF">VKT23_007482</name>
</gene>
<dbReference type="PANTHER" id="PTHR24403:SF67">
    <property type="entry name" value="FI01116P-RELATED"/>
    <property type="match status" value="1"/>
</dbReference>
<feature type="region of interest" description="Disordered" evidence="6">
    <location>
        <begin position="40"/>
        <end position="134"/>
    </location>
</feature>
<protein>
    <recommendedName>
        <fullName evidence="7">C2H2-type domain-containing protein</fullName>
    </recommendedName>
</protein>
<feature type="domain" description="C2H2-type" evidence="7">
    <location>
        <begin position="45"/>
        <end position="68"/>
    </location>
</feature>
<evidence type="ECO:0000256" key="1">
    <source>
        <dbReference type="ARBA" id="ARBA00022723"/>
    </source>
</evidence>
<evidence type="ECO:0000313" key="9">
    <source>
        <dbReference type="Proteomes" id="UP001498398"/>
    </source>
</evidence>
<evidence type="ECO:0000256" key="5">
    <source>
        <dbReference type="PROSITE-ProRule" id="PRU00042"/>
    </source>
</evidence>
<dbReference type="InterPro" id="IPR050688">
    <property type="entry name" value="Zinc_finger/UBP_domain"/>
</dbReference>
<dbReference type="PANTHER" id="PTHR24403">
    <property type="entry name" value="ZINC FINGER PROTEIN"/>
    <property type="match status" value="1"/>
</dbReference>
<accession>A0ABR1JPB6</accession>
<dbReference type="PROSITE" id="PS50157">
    <property type="entry name" value="ZINC_FINGER_C2H2_2"/>
    <property type="match status" value="2"/>
</dbReference>
<evidence type="ECO:0000259" key="7">
    <source>
        <dbReference type="PROSITE" id="PS50157"/>
    </source>
</evidence>
<comment type="caution">
    <text evidence="8">The sequence shown here is derived from an EMBL/GenBank/DDBJ whole genome shotgun (WGS) entry which is preliminary data.</text>
</comment>
<evidence type="ECO:0000256" key="6">
    <source>
        <dbReference type="SAM" id="MobiDB-lite"/>
    </source>
</evidence>
<evidence type="ECO:0000313" key="8">
    <source>
        <dbReference type="EMBL" id="KAK7462903.1"/>
    </source>
</evidence>
<evidence type="ECO:0000256" key="4">
    <source>
        <dbReference type="ARBA" id="ARBA00022833"/>
    </source>
</evidence>
<name>A0ABR1JPB6_9AGAR</name>
<keyword evidence="3 5" id="KW-0863">Zinc-finger</keyword>
<sequence length="321" mass="34909">MKRHMDTHNKNKKSYHCLVPGCSFSSHQKSNFDTHMRTHTGEKTKHCPDCDLSFGDPASLTRHRKRRHGYVPNRSAKRAKNTSSNNSAASSSSRTTKRAQQASPDSSATSSSSGTSSPRSSYTSPDPSFSSQPLEVLPYPLQVGEGTLSASAPPRFETKSSYPLLTRDSGDGLLSGWTNSLDGQYSTSYHAYPKFMYPAYEAGTQFQGQVASNSGGFGSVLPSAPMQSVDQCLDYFKTHSSMGYEDYSNHNLEYDYMDGSNYMGPAAGINYTAPQVDPFTIQSGLPPSSESGWNGMMTQSGSSSSYFSQDMSATFYGPSLI</sequence>
<feature type="compositionally biased region" description="Basic and acidic residues" evidence="6">
    <location>
        <begin position="40"/>
        <end position="49"/>
    </location>
</feature>
<organism evidence="8 9">
    <name type="scientific">Marasmiellus scandens</name>
    <dbReference type="NCBI Taxonomy" id="2682957"/>
    <lineage>
        <taxon>Eukaryota</taxon>
        <taxon>Fungi</taxon>
        <taxon>Dikarya</taxon>
        <taxon>Basidiomycota</taxon>
        <taxon>Agaricomycotina</taxon>
        <taxon>Agaricomycetes</taxon>
        <taxon>Agaricomycetidae</taxon>
        <taxon>Agaricales</taxon>
        <taxon>Marasmiineae</taxon>
        <taxon>Omphalotaceae</taxon>
        <taxon>Marasmiellus</taxon>
    </lineage>
</organism>
<dbReference type="Proteomes" id="UP001498398">
    <property type="component" value="Unassembled WGS sequence"/>
</dbReference>
<evidence type="ECO:0000256" key="2">
    <source>
        <dbReference type="ARBA" id="ARBA00022737"/>
    </source>
</evidence>
<evidence type="ECO:0000256" key="3">
    <source>
        <dbReference type="ARBA" id="ARBA00022771"/>
    </source>
</evidence>
<dbReference type="EMBL" id="JBANRG010000010">
    <property type="protein sequence ID" value="KAK7462903.1"/>
    <property type="molecule type" value="Genomic_DNA"/>
</dbReference>
<keyword evidence="4" id="KW-0862">Zinc</keyword>
<dbReference type="SMART" id="SM00355">
    <property type="entry name" value="ZnF_C2H2"/>
    <property type="match status" value="2"/>
</dbReference>
<feature type="compositionally biased region" description="Low complexity" evidence="6">
    <location>
        <begin position="81"/>
        <end position="94"/>
    </location>
</feature>
<keyword evidence="2" id="KW-0677">Repeat</keyword>
<dbReference type="InterPro" id="IPR013087">
    <property type="entry name" value="Znf_C2H2_type"/>
</dbReference>
<dbReference type="SUPFAM" id="SSF57667">
    <property type="entry name" value="beta-beta-alpha zinc fingers"/>
    <property type="match status" value="1"/>
</dbReference>